<dbReference type="InterPro" id="IPR009050">
    <property type="entry name" value="Globin-like_sf"/>
</dbReference>
<evidence type="ECO:0000256" key="2">
    <source>
        <dbReference type="ARBA" id="ARBA00022991"/>
    </source>
</evidence>
<sequence length="137" mass="16265">MNERLPHYYEPIVQSIAQSIYHDFPSLVERYGEKGWKHTIEDNEHHFRHLEAAYAIRDSQVFVDYAIWLNGILTKHGMTTYLLIDNFERIPAAIEKQLGQDKEQQFTHYISAAIQALKATDEYVKRERVPFREKNNE</sequence>
<keyword evidence="2" id="KW-0157">Chromophore</keyword>
<accession>A0ABU6NP00</accession>
<reference evidence="4 5" key="1">
    <citation type="submission" date="2023-03" db="EMBL/GenBank/DDBJ databases">
        <title>Bacillus Genome Sequencing.</title>
        <authorList>
            <person name="Dunlap C."/>
        </authorList>
    </citation>
    <scope>NUCLEOTIDE SEQUENCE [LARGE SCALE GENOMIC DNA]</scope>
    <source>
        <strain evidence="4 5">B-4107</strain>
    </source>
</reference>
<dbReference type="RefSeq" id="WP_246117162.1">
    <property type="nucleotide sequence ID" value="NZ_CP042163.1"/>
</dbReference>
<dbReference type="SUPFAM" id="SSF46458">
    <property type="entry name" value="Globin-like"/>
    <property type="match status" value="1"/>
</dbReference>
<dbReference type="InterPro" id="IPR038719">
    <property type="entry name" value="Phycobilisome_asu/bsu_sf"/>
</dbReference>
<dbReference type="Gene3D" id="1.10.490.20">
    <property type="entry name" value="Phycocyanins"/>
    <property type="match status" value="1"/>
</dbReference>
<name>A0ABU6NP00_9BACI</name>
<comment type="caution">
    <text evidence="4">The sequence shown here is derived from an EMBL/GenBank/DDBJ whole genome shotgun (WGS) entry which is preliminary data.</text>
</comment>
<protein>
    <submittedName>
        <fullName evidence="4">Uncharacterized protein</fullName>
    </submittedName>
</protein>
<evidence type="ECO:0000313" key="4">
    <source>
        <dbReference type="EMBL" id="MED4129914.1"/>
    </source>
</evidence>
<evidence type="ECO:0000256" key="1">
    <source>
        <dbReference type="ARBA" id="ARBA00008182"/>
    </source>
</evidence>
<keyword evidence="5" id="KW-1185">Reference proteome</keyword>
<evidence type="ECO:0000256" key="3">
    <source>
        <dbReference type="ARBA" id="ARBA00023307"/>
    </source>
</evidence>
<evidence type="ECO:0000313" key="5">
    <source>
        <dbReference type="Proteomes" id="UP001341820"/>
    </source>
</evidence>
<organism evidence="4 5">
    <name type="scientific">Shouchella miscanthi</name>
    <dbReference type="NCBI Taxonomy" id="2598861"/>
    <lineage>
        <taxon>Bacteria</taxon>
        <taxon>Bacillati</taxon>
        <taxon>Bacillota</taxon>
        <taxon>Bacilli</taxon>
        <taxon>Bacillales</taxon>
        <taxon>Bacillaceae</taxon>
        <taxon>Shouchella</taxon>
    </lineage>
</organism>
<keyword evidence="3" id="KW-0089">Bile pigment</keyword>
<comment type="similarity">
    <text evidence="1">Belongs to the phycobiliprotein family.</text>
</comment>
<dbReference type="EMBL" id="JAROAS010000044">
    <property type="protein sequence ID" value="MED4129914.1"/>
    <property type="molecule type" value="Genomic_DNA"/>
</dbReference>
<dbReference type="Proteomes" id="UP001341820">
    <property type="component" value="Unassembled WGS sequence"/>
</dbReference>
<proteinExistence type="inferred from homology"/>
<gene>
    <name evidence="4" type="ORF">P5F74_17425</name>
</gene>